<keyword evidence="3" id="KW-1185">Reference proteome</keyword>
<dbReference type="Proteomes" id="UP001497623">
    <property type="component" value="Unassembled WGS sequence"/>
</dbReference>
<gene>
    <name evidence="2" type="ORF">MNOR_LOCUS26011</name>
</gene>
<sequence>MRCHLTRMSHLVLAILLTTTSMISAKLPQSPAAAIMEDFWQWKMKNYPEFAMSSGINDERVAGRLDTLTMEDFQRKKNEIGEFLTMAEQLPIAPSGEDILNIQLFTGELKQFL</sequence>
<reference evidence="2 3" key="1">
    <citation type="submission" date="2024-05" db="EMBL/GenBank/DDBJ databases">
        <authorList>
            <person name="Wallberg A."/>
        </authorList>
    </citation>
    <scope>NUCLEOTIDE SEQUENCE [LARGE SCALE GENOMIC DNA]</scope>
</reference>
<evidence type="ECO:0000313" key="3">
    <source>
        <dbReference type="Proteomes" id="UP001497623"/>
    </source>
</evidence>
<proteinExistence type="predicted"/>
<feature type="signal peptide" evidence="1">
    <location>
        <begin position="1"/>
        <end position="25"/>
    </location>
</feature>
<feature type="non-terminal residue" evidence="2">
    <location>
        <position position="113"/>
    </location>
</feature>
<evidence type="ECO:0008006" key="4">
    <source>
        <dbReference type="Google" id="ProtNLM"/>
    </source>
</evidence>
<comment type="caution">
    <text evidence="2">The sequence shown here is derived from an EMBL/GenBank/DDBJ whole genome shotgun (WGS) entry which is preliminary data.</text>
</comment>
<protein>
    <recommendedName>
        <fullName evidence="4">DUF885 domain-containing protein</fullName>
    </recommendedName>
</protein>
<keyword evidence="1" id="KW-0732">Signal</keyword>
<dbReference type="AlphaFoldDB" id="A0AAV2RLZ3"/>
<accession>A0AAV2RLZ3</accession>
<feature type="chain" id="PRO_5044010771" description="DUF885 domain-containing protein" evidence="1">
    <location>
        <begin position="26"/>
        <end position="113"/>
    </location>
</feature>
<organism evidence="2 3">
    <name type="scientific">Meganyctiphanes norvegica</name>
    <name type="common">Northern krill</name>
    <name type="synonym">Thysanopoda norvegica</name>
    <dbReference type="NCBI Taxonomy" id="48144"/>
    <lineage>
        <taxon>Eukaryota</taxon>
        <taxon>Metazoa</taxon>
        <taxon>Ecdysozoa</taxon>
        <taxon>Arthropoda</taxon>
        <taxon>Crustacea</taxon>
        <taxon>Multicrustacea</taxon>
        <taxon>Malacostraca</taxon>
        <taxon>Eumalacostraca</taxon>
        <taxon>Eucarida</taxon>
        <taxon>Euphausiacea</taxon>
        <taxon>Euphausiidae</taxon>
        <taxon>Meganyctiphanes</taxon>
    </lineage>
</organism>
<dbReference type="EMBL" id="CAXKWB010025489">
    <property type="protein sequence ID" value="CAL4128284.1"/>
    <property type="molecule type" value="Genomic_DNA"/>
</dbReference>
<evidence type="ECO:0000256" key="1">
    <source>
        <dbReference type="SAM" id="SignalP"/>
    </source>
</evidence>
<name>A0AAV2RLZ3_MEGNR</name>
<evidence type="ECO:0000313" key="2">
    <source>
        <dbReference type="EMBL" id="CAL4128284.1"/>
    </source>
</evidence>